<dbReference type="InterPro" id="IPR001507">
    <property type="entry name" value="ZP_dom"/>
</dbReference>
<evidence type="ECO:0000313" key="4">
    <source>
        <dbReference type="Proteomes" id="UP000683360"/>
    </source>
</evidence>
<keyword evidence="1" id="KW-0472">Membrane</keyword>
<dbReference type="EMBL" id="CAJPWZ010000291">
    <property type="protein sequence ID" value="CAG2189355.1"/>
    <property type="molecule type" value="Genomic_DNA"/>
</dbReference>
<dbReference type="PROSITE" id="PS51034">
    <property type="entry name" value="ZP_2"/>
    <property type="match status" value="1"/>
</dbReference>
<evidence type="ECO:0000256" key="1">
    <source>
        <dbReference type="SAM" id="Phobius"/>
    </source>
</evidence>
<protein>
    <recommendedName>
        <fullName evidence="2">ZP domain-containing protein</fullName>
    </recommendedName>
</protein>
<evidence type="ECO:0000259" key="2">
    <source>
        <dbReference type="PROSITE" id="PS51034"/>
    </source>
</evidence>
<keyword evidence="4" id="KW-1185">Reference proteome</keyword>
<feature type="transmembrane region" description="Helical" evidence="1">
    <location>
        <begin position="339"/>
        <end position="359"/>
    </location>
</feature>
<gene>
    <name evidence="3" type="ORF">MEDL_4768</name>
</gene>
<dbReference type="AlphaFoldDB" id="A0A8S3Q4G1"/>
<organism evidence="3 4">
    <name type="scientific">Mytilus edulis</name>
    <name type="common">Blue mussel</name>
    <dbReference type="NCBI Taxonomy" id="6550"/>
    <lineage>
        <taxon>Eukaryota</taxon>
        <taxon>Metazoa</taxon>
        <taxon>Spiralia</taxon>
        <taxon>Lophotrochozoa</taxon>
        <taxon>Mollusca</taxon>
        <taxon>Bivalvia</taxon>
        <taxon>Autobranchia</taxon>
        <taxon>Pteriomorphia</taxon>
        <taxon>Mytilida</taxon>
        <taxon>Mytiloidea</taxon>
        <taxon>Mytilidae</taxon>
        <taxon>Mytilinae</taxon>
        <taxon>Mytilus</taxon>
    </lineage>
</organism>
<proteinExistence type="predicted"/>
<dbReference type="OrthoDB" id="6069559at2759"/>
<evidence type="ECO:0000313" key="3">
    <source>
        <dbReference type="EMBL" id="CAG2189355.1"/>
    </source>
</evidence>
<feature type="domain" description="ZP" evidence="2">
    <location>
        <begin position="29"/>
        <end position="300"/>
    </location>
</feature>
<comment type="caution">
    <text evidence="3">The sequence shown here is derived from an EMBL/GenBank/DDBJ whole genome shotgun (WGS) entry which is preliminary data.</text>
</comment>
<reference evidence="3" key="1">
    <citation type="submission" date="2021-03" db="EMBL/GenBank/DDBJ databases">
        <authorList>
            <person name="Bekaert M."/>
        </authorList>
    </citation>
    <scope>NUCLEOTIDE SEQUENCE</scope>
</reference>
<keyword evidence="1" id="KW-0812">Transmembrane</keyword>
<dbReference type="Proteomes" id="UP000683360">
    <property type="component" value="Unassembled WGS sequence"/>
</dbReference>
<keyword evidence="1" id="KW-1133">Transmembrane helix</keyword>
<sequence>MQCARLYNGINVYTVVVYNNQYSSTAGYYCLADIQYDDLLHIDFQLDRAGEPINYVYAQKATDNTLLPDCSPEYDASSDVYHMRITVNKTSHEQISPSSPCGILFTDNMYAVKIKAFASEGLTSDSDRLFTIRCESSIGSSTVGTVKVGNVESISLTGSSPKSKLELVSPELTEIHGPVDIGDKVKLKFTLTFTGAKENVDIIGARLFGLMVSPTNSFQLNRTMMDSDGCPVNHSQNVLEVSGPFTTESDGTSPFIAYSPWFEIASFVDSSPFLNFRVNIEYCFTLDCFKNICSNRKKRAVDDSNAEQIFTHLQITVNNPYSDNSLKSQSSPCYNGTTFVVIVCTLSGLILLEVLVLLFEAKKIQIVKAKVSPSQSISFEKVPLCESEYRNPVNGYHPAQQHNLGHVKTT</sequence>
<name>A0A8S3Q4G1_MYTED</name>
<accession>A0A8S3Q4G1</accession>